<evidence type="ECO:0000313" key="1">
    <source>
        <dbReference type="EMBL" id="JAH39768.1"/>
    </source>
</evidence>
<dbReference type="AlphaFoldDB" id="A0A0E9SH12"/>
<protein>
    <submittedName>
        <fullName evidence="1">Uncharacterized protein</fullName>
    </submittedName>
</protein>
<reference evidence="1" key="1">
    <citation type="submission" date="2014-11" db="EMBL/GenBank/DDBJ databases">
        <authorList>
            <person name="Amaro Gonzalez C."/>
        </authorList>
    </citation>
    <scope>NUCLEOTIDE SEQUENCE</scope>
</reference>
<proteinExistence type="predicted"/>
<dbReference type="EMBL" id="GBXM01068809">
    <property type="protein sequence ID" value="JAH39768.1"/>
    <property type="molecule type" value="Transcribed_RNA"/>
</dbReference>
<sequence>MLAITLQPTLLIPAITSPLHYSSLTITFLFHYYSQPLGVSLHYMTIRIPNHYISIT</sequence>
<accession>A0A0E9SH12</accession>
<name>A0A0E9SH12_ANGAN</name>
<reference evidence="1" key="2">
    <citation type="journal article" date="2015" name="Fish Shellfish Immunol.">
        <title>Early steps in the European eel (Anguilla anguilla)-Vibrio vulnificus interaction in the gills: Role of the RtxA13 toxin.</title>
        <authorList>
            <person name="Callol A."/>
            <person name="Pajuelo D."/>
            <person name="Ebbesson L."/>
            <person name="Teles M."/>
            <person name="MacKenzie S."/>
            <person name="Amaro C."/>
        </authorList>
    </citation>
    <scope>NUCLEOTIDE SEQUENCE</scope>
</reference>
<organism evidence="1">
    <name type="scientific">Anguilla anguilla</name>
    <name type="common">European freshwater eel</name>
    <name type="synonym">Muraena anguilla</name>
    <dbReference type="NCBI Taxonomy" id="7936"/>
    <lineage>
        <taxon>Eukaryota</taxon>
        <taxon>Metazoa</taxon>
        <taxon>Chordata</taxon>
        <taxon>Craniata</taxon>
        <taxon>Vertebrata</taxon>
        <taxon>Euteleostomi</taxon>
        <taxon>Actinopterygii</taxon>
        <taxon>Neopterygii</taxon>
        <taxon>Teleostei</taxon>
        <taxon>Anguilliformes</taxon>
        <taxon>Anguillidae</taxon>
        <taxon>Anguilla</taxon>
    </lineage>
</organism>